<gene>
    <name evidence="1" type="ORF">LTRI10_LOCUS30506</name>
</gene>
<proteinExistence type="predicted"/>
<dbReference type="Proteomes" id="UP001497516">
    <property type="component" value="Chromosome 5"/>
</dbReference>
<dbReference type="AlphaFoldDB" id="A0AAV2EV32"/>
<protein>
    <submittedName>
        <fullName evidence="1">Uncharacterized protein</fullName>
    </submittedName>
</protein>
<reference evidence="1 2" key="1">
    <citation type="submission" date="2024-04" db="EMBL/GenBank/DDBJ databases">
        <authorList>
            <person name="Fracassetti M."/>
        </authorList>
    </citation>
    <scope>NUCLEOTIDE SEQUENCE [LARGE SCALE GENOMIC DNA]</scope>
</reference>
<accession>A0AAV2EV32</accession>
<sequence length="66" mass="7539">MTIGGELWNAEIPSKALLEWGTMLWWERPIGELVGVLQLLRFVGKGIGLCYDHVVRKVLRLWGFGE</sequence>
<evidence type="ECO:0000313" key="2">
    <source>
        <dbReference type="Proteomes" id="UP001497516"/>
    </source>
</evidence>
<keyword evidence="2" id="KW-1185">Reference proteome</keyword>
<evidence type="ECO:0000313" key="1">
    <source>
        <dbReference type="EMBL" id="CAL1389664.1"/>
    </source>
</evidence>
<dbReference type="EMBL" id="OZ034818">
    <property type="protein sequence ID" value="CAL1389664.1"/>
    <property type="molecule type" value="Genomic_DNA"/>
</dbReference>
<name>A0AAV2EV32_9ROSI</name>
<organism evidence="1 2">
    <name type="scientific">Linum trigynum</name>
    <dbReference type="NCBI Taxonomy" id="586398"/>
    <lineage>
        <taxon>Eukaryota</taxon>
        <taxon>Viridiplantae</taxon>
        <taxon>Streptophyta</taxon>
        <taxon>Embryophyta</taxon>
        <taxon>Tracheophyta</taxon>
        <taxon>Spermatophyta</taxon>
        <taxon>Magnoliopsida</taxon>
        <taxon>eudicotyledons</taxon>
        <taxon>Gunneridae</taxon>
        <taxon>Pentapetalae</taxon>
        <taxon>rosids</taxon>
        <taxon>fabids</taxon>
        <taxon>Malpighiales</taxon>
        <taxon>Linaceae</taxon>
        <taxon>Linum</taxon>
    </lineage>
</organism>